<feature type="transmembrane region" description="Helical" evidence="13">
    <location>
        <begin position="208"/>
        <end position="232"/>
    </location>
</feature>
<dbReference type="Proteomes" id="UP000233020">
    <property type="component" value="Unplaced"/>
</dbReference>
<evidence type="ECO:0000256" key="8">
    <source>
        <dbReference type="ARBA" id="ARBA00023040"/>
    </source>
</evidence>
<evidence type="ECO:0000256" key="5">
    <source>
        <dbReference type="ARBA" id="ARBA00022507"/>
    </source>
</evidence>
<dbReference type="InterPro" id="IPR004072">
    <property type="entry name" value="Vmron_rcpt_1"/>
</dbReference>
<dbReference type="FunFam" id="1.20.1070.10:FF:000033">
    <property type="entry name" value="Vomeronasal type-1 receptor"/>
    <property type="match status" value="1"/>
</dbReference>
<reference evidence="14" key="2">
    <citation type="submission" date="2025-09" db="UniProtKB">
        <authorList>
            <consortium name="Ensembl"/>
        </authorList>
    </citation>
    <scope>IDENTIFICATION</scope>
</reference>
<keyword evidence="6 13" id="KW-0812">Transmembrane</keyword>
<keyword evidence="8 13" id="KW-0297">G-protein coupled receptor</keyword>
<feature type="transmembrane region" description="Helical" evidence="13">
    <location>
        <begin position="44"/>
        <end position="64"/>
    </location>
</feature>
<name>A0A2K5CBP0_AOTNA</name>
<evidence type="ECO:0000256" key="2">
    <source>
        <dbReference type="ARBA" id="ARBA00004651"/>
    </source>
</evidence>
<evidence type="ECO:0000256" key="12">
    <source>
        <dbReference type="ARBA" id="ARBA00023224"/>
    </source>
</evidence>
<dbReference type="OMA" id="CMLVNII"/>
<comment type="function">
    <text evidence="1">Putative pheromone receptor.</text>
</comment>
<evidence type="ECO:0000256" key="9">
    <source>
        <dbReference type="ARBA" id="ARBA00023136"/>
    </source>
</evidence>
<feature type="transmembrane region" description="Helical" evidence="13">
    <location>
        <begin position="6"/>
        <end position="32"/>
    </location>
</feature>
<evidence type="ECO:0000256" key="10">
    <source>
        <dbReference type="ARBA" id="ARBA00023170"/>
    </source>
</evidence>
<dbReference type="GO" id="GO:0019236">
    <property type="term" value="P:response to pheromone"/>
    <property type="evidence" value="ECO:0007669"/>
    <property type="project" value="UniProtKB-KW"/>
</dbReference>
<feature type="transmembrane region" description="Helical" evidence="13">
    <location>
        <begin position="238"/>
        <end position="257"/>
    </location>
</feature>
<evidence type="ECO:0000256" key="6">
    <source>
        <dbReference type="ARBA" id="ARBA00022692"/>
    </source>
</evidence>
<keyword evidence="5 13" id="KW-0589">Pheromone response</keyword>
<dbReference type="GO" id="GO:0005886">
    <property type="term" value="C:plasma membrane"/>
    <property type="evidence" value="ECO:0007669"/>
    <property type="project" value="UniProtKB-SubCell"/>
</dbReference>
<comment type="subcellular location">
    <subcellularLocation>
        <location evidence="2 13">Cell membrane</location>
        <topology evidence="2 13">Multi-pass membrane protein</topology>
    </subcellularLocation>
</comment>
<keyword evidence="9 13" id="KW-0472">Membrane</keyword>
<feature type="transmembrane region" description="Helical" evidence="13">
    <location>
        <begin position="165"/>
        <end position="187"/>
    </location>
</feature>
<reference evidence="14" key="1">
    <citation type="submission" date="2025-08" db="UniProtKB">
        <authorList>
            <consortium name="Ensembl"/>
        </authorList>
    </citation>
    <scope>IDENTIFICATION</scope>
</reference>
<evidence type="ECO:0000256" key="1">
    <source>
        <dbReference type="ARBA" id="ARBA00003878"/>
    </source>
</evidence>
<proteinExistence type="inferred from homology"/>
<dbReference type="Pfam" id="PF03402">
    <property type="entry name" value="V1R"/>
    <property type="match status" value="1"/>
</dbReference>
<dbReference type="AlphaFoldDB" id="A0A2K5CBP0"/>
<comment type="similarity">
    <text evidence="3 13">Belongs to the G-protein coupled receptor 1 family.</text>
</comment>
<dbReference type="Gene3D" id="1.20.1070.10">
    <property type="entry name" value="Rhodopsin 7-helix transmembrane proteins"/>
    <property type="match status" value="1"/>
</dbReference>
<sequence>IAAGDVAMGMILSQTVLGILGNFSLIYHYLFFYITGCRLSSTDLIIKHLTVANTIVAALVFRHFLHDSGCKFLFYIYRVGRGVAIGSTCLLSVFQAITISPRSSRWAEPKAKALNWILHVLVNITVLTHITGKWSNKNTTKTKDLGYCSAVHHQDTRVSLNAALLSFPDVICVGLMLWASSSMLCILHIHRSSISPASSPDTRATKTILLLLSTSVSFYTLSLSLQVCLIVLNHASQLLVNMAVINAGFPAVSSFILMSGDSSVSKLCFAW</sequence>
<evidence type="ECO:0000313" key="14">
    <source>
        <dbReference type="Ensembl" id="ENSANAP00000006118.1"/>
    </source>
</evidence>
<evidence type="ECO:0000256" key="13">
    <source>
        <dbReference type="RuleBase" id="RU364061"/>
    </source>
</evidence>
<evidence type="ECO:0000256" key="4">
    <source>
        <dbReference type="ARBA" id="ARBA00022475"/>
    </source>
</evidence>
<evidence type="ECO:0000256" key="3">
    <source>
        <dbReference type="ARBA" id="ARBA00010663"/>
    </source>
</evidence>
<feature type="transmembrane region" description="Helical" evidence="13">
    <location>
        <begin position="84"/>
        <end position="101"/>
    </location>
</feature>
<dbReference type="Ensembl" id="ENSANAT00000023882.1">
    <property type="protein sequence ID" value="ENSANAP00000006118.1"/>
    <property type="gene ID" value="ENSANAG00000021149.1"/>
</dbReference>
<dbReference type="GeneTree" id="ENSGT00960000186612"/>
<keyword evidence="4 13" id="KW-1003">Cell membrane</keyword>
<keyword evidence="11" id="KW-0325">Glycoprotein</keyword>
<protein>
    <recommendedName>
        <fullName evidence="13">Vomeronasal type-1 receptor</fullName>
    </recommendedName>
</protein>
<organism evidence="14 15">
    <name type="scientific">Aotus nancymaae</name>
    <name type="common">Ma's night monkey</name>
    <dbReference type="NCBI Taxonomy" id="37293"/>
    <lineage>
        <taxon>Eukaryota</taxon>
        <taxon>Metazoa</taxon>
        <taxon>Chordata</taxon>
        <taxon>Craniata</taxon>
        <taxon>Vertebrata</taxon>
        <taxon>Euteleostomi</taxon>
        <taxon>Mammalia</taxon>
        <taxon>Eutheria</taxon>
        <taxon>Euarchontoglires</taxon>
        <taxon>Primates</taxon>
        <taxon>Haplorrhini</taxon>
        <taxon>Platyrrhini</taxon>
        <taxon>Aotidae</taxon>
        <taxon>Aotus</taxon>
    </lineage>
</organism>
<keyword evidence="15" id="KW-1185">Reference proteome</keyword>
<dbReference type="SUPFAM" id="SSF81321">
    <property type="entry name" value="Family A G protein-coupled receptor-like"/>
    <property type="match status" value="1"/>
</dbReference>
<evidence type="ECO:0000256" key="7">
    <source>
        <dbReference type="ARBA" id="ARBA00022989"/>
    </source>
</evidence>
<feature type="transmembrane region" description="Helical" evidence="13">
    <location>
        <begin position="113"/>
        <end position="132"/>
    </location>
</feature>
<evidence type="ECO:0000256" key="11">
    <source>
        <dbReference type="ARBA" id="ARBA00023180"/>
    </source>
</evidence>
<accession>A0A2K5CBP0</accession>
<dbReference type="GO" id="GO:0016503">
    <property type="term" value="F:pheromone receptor activity"/>
    <property type="evidence" value="ECO:0007669"/>
    <property type="project" value="InterPro"/>
</dbReference>
<keyword evidence="12 13" id="KW-0807">Transducer</keyword>
<keyword evidence="10 13" id="KW-0675">Receptor</keyword>
<dbReference type="PANTHER" id="PTHR24062">
    <property type="entry name" value="VOMERONASAL TYPE-1 RECEPTOR"/>
    <property type="match status" value="1"/>
</dbReference>
<evidence type="ECO:0000313" key="15">
    <source>
        <dbReference type="Proteomes" id="UP000233020"/>
    </source>
</evidence>
<keyword evidence="7 13" id="KW-1133">Transmembrane helix</keyword>